<feature type="domain" description="23S rRNA (guanine(745)-N(1))-methyltransferase N-terminal" evidence="4">
    <location>
        <begin position="14"/>
        <end position="56"/>
    </location>
</feature>
<feature type="binding site" evidence="2">
    <location>
        <position position="197"/>
    </location>
    <ligand>
        <name>S-adenosyl-L-methionine</name>
        <dbReference type="ChEBI" id="CHEBI:59789"/>
    </ligand>
</feature>
<evidence type="ECO:0000313" key="6">
    <source>
        <dbReference type="Proteomes" id="UP000002754"/>
    </source>
</evidence>
<comment type="caution">
    <text evidence="5">The sequence shown here is derived from an EMBL/GenBank/DDBJ whole genome shotgun (WGS) entry which is preliminary data.</text>
</comment>
<organism evidence="5 6">
    <name type="scientific">Alkalihalobacillus alcalophilus ATCC 27647 = CGMCC 1.3604</name>
    <dbReference type="NCBI Taxonomy" id="1218173"/>
    <lineage>
        <taxon>Bacteria</taxon>
        <taxon>Bacillati</taxon>
        <taxon>Bacillota</taxon>
        <taxon>Bacilli</taxon>
        <taxon>Bacillales</taxon>
        <taxon>Bacillaceae</taxon>
        <taxon>Alkalihalobacillus</taxon>
    </lineage>
</organism>
<feature type="binding site" evidence="1">
    <location>
        <position position="19"/>
    </location>
    <ligand>
        <name>Zn(2+)</name>
        <dbReference type="ChEBI" id="CHEBI:29105"/>
    </ligand>
</feature>
<name>A0A094YSD8_ALKAL</name>
<dbReference type="Pfam" id="PF13847">
    <property type="entry name" value="Methyltransf_31"/>
    <property type="match status" value="1"/>
</dbReference>
<dbReference type="CDD" id="cd02440">
    <property type="entry name" value="AdoMet_MTases"/>
    <property type="match status" value="1"/>
</dbReference>
<dbReference type="InterPro" id="IPR029063">
    <property type="entry name" value="SAM-dependent_MTases_sf"/>
</dbReference>
<reference evidence="5 6" key="1">
    <citation type="journal article" date="2014" name="Genome Announc.">
        <title>Draft Genome Sequence of Bacillus alcalophilus AV1934, a Classic Alkaliphile Isolated from Human Feces in 1934.</title>
        <authorList>
            <person name="Attie O."/>
            <person name="Jayaprakash A."/>
            <person name="Shah H."/>
            <person name="Paulsen I.T."/>
            <person name="Morino M."/>
            <person name="Takahashi Y."/>
            <person name="Narumi I."/>
            <person name="Sachidanandam R."/>
            <person name="Satoh K."/>
            <person name="Ito M."/>
            <person name="Krulwich T.A."/>
        </authorList>
    </citation>
    <scope>NUCLEOTIDE SEQUENCE [LARGE SCALE GENOMIC DNA]</scope>
    <source>
        <strain evidence="5 6">AV1934</strain>
    </source>
</reference>
<keyword evidence="6" id="KW-1185">Reference proteome</keyword>
<feature type="binding site" evidence="1">
    <location>
        <position position="16"/>
    </location>
    <ligand>
        <name>Zn(2+)</name>
        <dbReference type="ChEBI" id="CHEBI:29105"/>
    </ligand>
</feature>
<feature type="domain" description="Methyltransferase" evidence="3">
    <location>
        <begin position="97"/>
        <end position="207"/>
    </location>
</feature>
<evidence type="ECO:0000256" key="2">
    <source>
        <dbReference type="PIRSR" id="PIRSR018249-2"/>
    </source>
</evidence>
<feature type="binding site" evidence="2">
    <location>
        <position position="76"/>
    </location>
    <ligand>
        <name>S-adenosyl-L-methionine</name>
        <dbReference type="ChEBI" id="CHEBI:59789"/>
    </ligand>
</feature>
<evidence type="ECO:0000256" key="1">
    <source>
        <dbReference type="PIRSR" id="PIRSR018249-1"/>
    </source>
</evidence>
<dbReference type="eggNOG" id="COG2226">
    <property type="taxonomic scope" value="Bacteria"/>
</dbReference>
<dbReference type="GO" id="GO:0008168">
    <property type="term" value="F:methyltransferase activity"/>
    <property type="evidence" value="ECO:0007669"/>
    <property type="project" value="UniProtKB-KW"/>
</dbReference>
<dbReference type="Pfam" id="PF21302">
    <property type="entry name" value="Zn_ribbon_RlmA"/>
    <property type="match status" value="1"/>
</dbReference>
<proteinExistence type="predicted"/>
<dbReference type="EMBL" id="ALPT02000063">
    <property type="protein sequence ID" value="KGA96397.1"/>
    <property type="molecule type" value="Genomic_DNA"/>
</dbReference>
<feature type="binding site" evidence="1">
    <location>
        <position position="37"/>
    </location>
    <ligand>
        <name>Zn(2+)</name>
        <dbReference type="ChEBI" id="CHEBI:29105"/>
    </ligand>
</feature>
<dbReference type="GO" id="GO:0046872">
    <property type="term" value="F:metal ion binding"/>
    <property type="evidence" value="ECO:0007669"/>
    <property type="project" value="UniProtKB-KW"/>
</dbReference>
<keyword evidence="1" id="KW-0862">Zinc</keyword>
<dbReference type="GO" id="GO:0032259">
    <property type="term" value="P:methylation"/>
    <property type="evidence" value="ECO:0007669"/>
    <property type="project" value="UniProtKB-KW"/>
</dbReference>
<evidence type="ECO:0000259" key="3">
    <source>
        <dbReference type="Pfam" id="PF13847"/>
    </source>
</evidence>
<sequence length="287" mass="33241">MKSAELIQQFKHLFKCPICQSTIAVSELKSFKCKNNHTFDFTKQGYLNLMVQQSNSHYDKTLFEYRHHLIVKTDFFSPLQKLITDIIHKEKFADDRKSLTILDVGCGEGSHLARILSQDGLERFTGFGLDIAKDGILQASKNYEGHVWLVGDLAKSPFADLSFQVLLNILSPSNYKEFIRLLAPNGIVIKVIPRPSYLKELRQFFFQKQEQEEYQNENTLTLFKENFHQVERYPLTYTKKLQTDELRSLVNMTPLTWQASEEKIEQFIREYSASAITVDLEVVVGKS</sequence>
<feature type="binding site" evidence="2">
    <location>
        <begin position="108"/>
        <end position="109"/>
    </location>
    <ligand>
        <name>S-adenosyl-L-methionine</name>
        <dbReference type="ChEBI" id="CHEBI:59789"/>
    </ligand>
</feature>
<keyword evidence="2" id="KW-0949">S-adenosyl-L-methionine</keyword>
<keyword evidence="5" id="KW-0808">Transferase</keyword>
<dbReference type="AlphaFoldDB" id="A0A094YSD8"/>
<protein>
    <submittedName>
        <fullName evidence="5">SAM-dependent methyltransferase</fullName>
    </submittedName>
</protein>
<gene>
    <name evidence="5" type="ORF">BALCAV_0216500</name>
</gene>
<keyword evidence="5" id="KW-0489">Methyltransferase</keyword>
<dbReference type="Proteomes" id="UP000002754">
    <property type="component" value="Unassembled WGS sequence"/>
</dbReference>
<dbReference type="InterPro" id="IPR025714">
    <property type="entry name" value="Methyltranfer_dom"/>
</dbReference>
<evidence type="ECO:0000259" key="4">
    <source>
        <dbReference type="Pfam" id="PF21302"/>
    </source>
</evidence>
<evidence type="ECO:0000313" key="5">
    <source>
        <dbReference type="EMBL" id="KGA96397.1"/>
    </source>
</evidence>
<dbReference type="InterPro" id="IPR016718">
    <property type="entry name" value="rRNA_m1G-MeTrfase_A_prd"/>
</dbReference>
<keyword evidence="1" id="KW-0479">Metal-binding</keyword>
<dbReference type="STRING" id="1218173.BALCAV_0216500"/>
<feature type="binding site" evidence="1">
    <location>
        <position position="33"/>
    </location>
    <ligand>
        <name>Zn(2+)</name>
        <dbReference type="ChEBI" id="CHEBI:29105"/>
    </ligand>
</feature>
<accession>A0A094YSD8</accession>
<dbReference type="Gene3D" id="3.40.50.150">
    <property type="entry name" value="Vaccinia Virus protein VP39"/>
    <property type="match status" value="1"/>
</dbReference>
<dbReference type="SUPFAM" id="SSF53335">
    <property type="entry name" value="S-adenosyl-L-methionine-dependent methyltransferases"/>
    <property type="match status" value="1"/>
</dbReference>
<dbReference type="PIRSF" id="PIRSF018249">
    <property type="entry name" value="MyrA_prd"/>
    <property type="match status" value="1"/>
</dbReference>
<dbReference type="InterPro" id="IPR048647">
    <property type="entry name" value="RlmA_N"/>
</dbReference>